<proteinExistence type="predicted"/>
<feature type="compositionally biased region" description="Basic residues" evidence="1">
    <location>
        <begin position="327"/>
        <end position="338"/>
    </location>
</feature>
<protein>
    <submittedName>
        <fullName evidence="2">Late control protein</fullName>
    </submittedName>
</protein>
<dbReference type="RefSeq" id="WP_053297093.1">
    <property type="nucleotide sequence ID" value="NZ_CADFDE010000005.1"/>
</dbReference>
<evidence type="ECO:0000313" key="2">
    <source>
        <dbReference type="EMBL" id="PRF23227.1"/>
    </source>
</evidence>
<organism evidence="2 3">
    <name type="scientific">Burkholderia multivorans</name>
    <dbReference type="NCBI Taxonomy" id="87883"/>
    <lineage>
        <taxon>Bacteria</taxon>
        <taxon>Pseudomonadati</taxon>
        <taxon>Pseudomonadota</taxon>
        <taxon>Betaproteobacteria</taxon>
        <taxon>Burkholderiales</taxon>
        <taxon>Burkholderiaceae</taxon>
        <taxon>Burkholderia</taxon>
        <taxon>Burkholderia cepacia complex</taxon>
    </lineage>
</organism>
<dbReference type="SUPFAM" id="SSF69279">
    <property type="entry name" value="Phage tail proteins"/>
    <property type="match status" value="1"/>
</dbReference>
<dbReference type="PANTHER" id="PTHR35862">
    <property type="entry name" value="FELS-2 PROPHAGE PROTEIN"/>
    <property type="match status" value="1"/>
</dbReference>
<gene>
    <name evidence="2" type="ORF">C6P98_14145</name>
</gene>
<dbReference type="InterPro" id="IPR052726">
    <property type="entry name" value="Phage_Baseplate_Hub"/>
</dbReference>
<dbReference type="Pfam" id="PF05954">
    <property type="entry name" value="Phage_GPD"/>
    <property type="match status" value="1"/>
</dbReference>
<dbReference type="PANTHER" id="PTHR35862:SF1">
    <property type="entry name" value="FELS-2 PROPHAGE PROTEIN"/>
    <property type="match status" value="1"/>
</dbReference>
<dbReference type="Proteomes" id="UP000237686">
    <property type="component" value="Unassembled WGS sequence"/>
</dbReference>
<evidence type="ECO:0000256" key="1">
    <source>
        <dbReference type="SAM" id="MobiDB-lite"/>
    </source>
</evidence>
<comment type="caution">
    <text evidence="2">The sequence shown here is derived from an EMBL/GenBank/DDBJ whole genome shotgun (WGS) entry which is preliminary data.</text>
</comment>
<feature type="region of interest" description="Disordered" evidence="1">
    <location>
        <begin position="325"/>
        <end position="350"/>
    </location>
</feature>
<dbReference type="EMBL" id="PVFZ01000038">
    <property type="protein sequence ID" value="PRF23227.1"/>
    <property type="molecule type" value="Genomic_DNA"/>
</dbReference>
<dbReference type="AlphaFoldDB" id="A0A2S9M151"/>
<reference evidence="2 3" key="1">
    <citation type="submission" date="2018-03" db="EMBL/GenBank/DDBJ databases">
        <authorList>
            <person name="Nguyen K."/>
            <person name="Fouts D."/>
            <person name="Sutton G."/>
        </authorList>
    </citation>
    <scope>NUCLEOTIDE SEQUENCE [LARGE SCALE GENOMIC DNA]</scope>
    <source>
        <strain evidence="2 3">AU17135</strain>
    </source>
</reference>
<accession>A0A2S9M151</accession>
<evidence type="ECO:0000313" key="3">
    <source>
        <dbReference type="Proteomes" id="UP000237686"/>
    </source>
</evidence>
<sequence>MKAIFQVVANGGDITRVIQDRVLRIQTTDKPGLEADECEIELDDRDGKVRFPPKGATLKISLGWEGQGLSMLGEYAVDEIVLRGPPATIIIRGRPANMRATSKTQRYGSWSNVKLADIVGDVARRNKWAAACSVDAAVPRADQFGESDLHFITRIARQYGATATVKAGKLIVGPLGGGKSASGKPLPAVTLTPSDLTDYEISFPDRASFVAVRAKVHDKKTGKKIDLTIPNPDAPPGAAAVHTERHAFASPEAAKAGAKSRLEKLNRHTARSVLRMKGRADISAEKTVKLSGFKEEADGDFLVDSVRHTYAGKGWETSVELNAGNKGKAKVGHRKKPTKKIDLVVPAPPK</sequence>
<name>A0A2S9M151_9BURK</name>